<feature type="signal peptide" evidence="1">
    <location>
        <begin position="1"/>
        <end position="22"/>
    </location>
</feature>
<feature type="chain" id="PRO_5016334231" description="Toluene tolerance protein" evidence="1">
    <location>
        <begin position="23"/>
        <end position="198"/>
    </location>
</feature>
<keyword evidence="1" id="KW-0732">Signal</keyword>
<proteinExistence type="predicted"/>
<dbReference type="InterPro" id="IPR008869">
    <property type="entry name" value="MlaC/ttg2D"/>
</dbReference>
<comment type="caution">
    <text evidence="2">The sequence shown here is derived from an EMBL/GenBank/DDBJ whole genome shotgun (WGS) entry which is preliminary data.</text>
</comment>
<organism evidence="2 3">
    <name type="scientific">Leucothrix pacifica</name>
    <dbReference type="NCBI Taxonomy" id="1247513"/>
    <lineage>
        <taxon>Bacteria</taxon>
        <taxon>Pseudomonadati</taxon>
        <taxon>Pseudomonadota</taxon>
        <taxon>Gammaproteobacteria</taxon>
        <taxon>Thiotrichales</taxon>
        <taxon>Thiotrichaceae</taxon>
        <taxon>Leucothrix</taxon>
    </lineage>
</organism>
<dbReference type="InterPro" id="IPR042245">
    <property type="entry name" value="Tgt2/MlaC_sf"/>
</dbReference>
<keyword evidence="3" id="KW-1185">Reference proteome</keyword>
<accession>A0A317CS87</accession>
<dbReference type="RefSeq" id="WP_109836049.1">
    <property type="nucleotide sequence ID" value="NZ_QGKM01000004.1"/>
</dbReference>
<name>A0A317CS87_9GAMM</name>
<dbReference type="PANTHER" id="PTHR36573:SF1">
    <property type="entry name" value="INTERMEMBRANE PHOSPHOLIPID TRANSPORT SYSTEM BINDING PROTEIN MLAC"/>
    <property type="match status" value="1"/>
</dbReference>
<dbReference type="Pfam" id="PF05494">
    <property type="entry name" value="MlaC"/>
    <property type="match status" value="1"/>
</dbReference>
<evidence type="ECO:0000313" key="3">
    <source>
        <dbReference type="Proteomes" id="UP000245539"/>
    </source>
</evidence>
<protein>
    <recommendedName>
        <fullName evidence="4">Toluene tolerance protein</fullName>
    </recommendedName>
</protein>
<dbReference type="Gene3D" id="3.10.450.710">
    <property type="entry name" value="Tgt2/MlaC"/>
    <property type="match status" value="1"/>
</dbReference>
<evidence type="ECO:0000313" key="2">
    <source>
        <dbReference type="EMBL" id="PWR00404.1"/>
    </source>
</evidence>
<reference evidence="2 3" key="1">
    <citation type="submission" date="2018-05" db="EMBL/GenBank/DDBJ databases">
        <title>Leucothrix arctica sp. nov., isolated from Arctic seawater.</title>
        <authorList>
            <person name="Choi A."/>
            <person name="Baek K."/>
        </authorList>
    </citation>
    <scope>NUCLEOTIDE SEQUENCE [LARGE SCALE GENOMIC DNA]</scope>
    <source>
        <strain evidence="2 3">JCM 18388</strain>
    </source>
</reference>
<dbReference type="AlphaFoldDB" id="A0A317CS87"/>
<dbReference type="PANTHER" id="PTHR36573">
    <property type="entry name" value="INTERMEMBRANE PHOSPHOLIPID TRANSPORT SYSTEM BINDING PROTEIN MLAC"/>
    <property type="match status" value="1"/>
</dbReference>
<sequence length="198" mass="22132">MKRLYSGFLVLVLGVLMSPAFANAQAENLVTSVNSRIFSILQHRHAELKANPDLISSFVEQEIIPFVDFNGMTKLTLGKHWKTATEDQRARFGQAYQQMLTRSYANTMLAFAGATISVIRSVPSSRNGYLSVETRVQPVAAEAKNAKFDLRLINNEWKAYNVSVDGVDLITNFRTNFTREISASGLEALISRLEREVA</sequence>
<dbReference type="OrthoDB" id="9787053at2"/>
<dbReference type="Proteomes" id="UP000245539">
    <property type="component" value="Unassembled WGS sequence"/>
</dbReference>
<gene>
    <name evidence="2" type="ORF">DKW60_02300</name>
</gene>
<dbReference type="EMBL" id="QGKM01000004">
    <property type="protein sequence ID" value="PWR00404.1"/>
    <property type="molecule type" value="Genomic_DNA"/>
</dbReference>
<evidence type="ECO:0000256" key="1">
    <source>
        <dbReference type="SAM" id="SignalP"/>
    </source>
</evidence>
<evidence type="ECO:0008006" key="4">
    <source>
        <dbReference type="Google" id="ProtNLM"/>
    </source>
</evidence>
<dbReference type="PIRSF" id="PIRSF004649">
    <property type="entry name" value="MlaC"/>
    <property type="match status" value="1"/>
</dbReference>